<protein>
    <submittedName>
        <fullName evidence="3">BTB domain-containing protein</fullName>
    </submittedName>
</protein>
<reference evidence="3" key="2">
    <citation type="submission" date="2020-10" db="UniProtKB">
        <authorList>
            <consortium name="WormBaseParasite"/>
        </authorList>
    </citation>
    <scope>IDENTIFICATION</scope>
</reference>
<evidence type="ECO:0000256" key="1">
    <source>
        <dbReference type="SAM" id="MobiDB-lite"/>
    </source>
</evidence>
<evidence type="ECO:0000313" key="3">
    <source>
        <dbReference type="WBParaSite" id="Pan_g19826.t1"/>
    </source>
</evidence>
<feature type="region of interest" description="Disordered" evidence="1">
    <location>
        <begin position="1"/>
        <end position="21"/>
    </location>
</feature>
<accession>A0A7E4VE48</accession>
<dbReference type="Gene3D" id="3.30.710.10">
    <property type="entry name" value="Potassium Channel Kv1.1, Chain A"/>
    <property type="match status" value="1"/>
</dbReference>
<sequence>MSGKIQVSGTGVSASSQKPADVDGPVFHATLSRDSSESRTGGVIIKDFDFEIIKTAIELCYGRESTNASTSTIVGVLRIFSKNLGPNRLPNFCPIATYAWECSREDLMKMCTKYLNDHRNEVTSSRDYPDIKTNIIHATLALAYALNN</sequence>
<dbReference type="Proteomes" id="UP000492821">
    <property type="component" value="Unassembled WGS sequence"/>
</dbReference>
<organism evidence="2 3">
    <name type="scientific">Panagrellus redivivus</name>
    <name type="common">Microworm</name>
    <dbReference type="NCBI Taxonomy" id="6233"/>
    <lineage>
        <taxon>Eukaryota</taxon>
        <taxon>Metazoa</taxon>
        <taxon>Ecdysozoa</taxon>
        <taxon>Nematoda</taxon>
        <taxon>Chromadorea</taxon>
        <taxon>Rhabditida</taxon>
        <taxon>Tylenchina</taxon>
        <taxon>Panagrolaimomorpha</taxon>
        <taxon>Panagrolaimoidea</taxon>
        <taxon>Panagrolaimidae</taxon>
        <taxon>Panagrellus</taxon>
    </lineage>
</organism>
<dbReference type="AlphaFoldDB" id="A0A7E4VE48"/>
<keyword evidence="2" id="KW-1185">Reference proteome</keyword>
<evidence type="ECO:0000313" key="2">
    <source>
        <dbReference type="Proteomes" id="UP000492821"/>
    </source>
</evidence>
<feature type="compositionally biased region" description="Polar residues" evidence="1">
    <location>
        <begin position="1"/>
        <end position="18"/>
    </location>
</feature>
<dbReference type="InterPro" id="IPR011333">
    <property type="entry name" value="SKP1/BTB/POZ_sf"/>
</dbReference>
<proteinExistence type="predicted"/>
<reference evidence="2" key="1">
    <citation type="journal article" date="2013" name="Genetics">
        <title>The draft genome and transcriptome of Panagrellus redivivus are shaped by the harsh demands of a free-living lifestyle.</title>
        <authorList>
            <person name="Srinivasan J."/>
            <person name="Dillman A.R."/>
            <person name="Macchietto M.G."/>
            <person name="Heikkinen L."/>
            <person name="Lakso M."/>
            <person name="Fracchia K.M."/>
            <person name="Antoshechkin I."/>
            <person name="Mortazavi A."/>
            <person name="Wong G."/>
            <person name="Sternberg P.W."/>
        </authorList>
    </citation>
    <scope>NUCLEOTIDE SEQUENCE [LARGE SCALE GENOMIC DNA]</scope>
    <source>
        <strain evidence="2">MT8872</strain>
    </source>
</reference>
<name>A0A7E4VE48_PANRE</name>
<dbReference type="WBParaSite" id="Pan_g19826.t1">
    <property type="protein sequence ID" value="Pan_g19826.t1"/>
    <property type="gene ID" value="Pan_g19826"/>
</dbReference>